<dbReference type="PANTHER" id="PTHR35910:SF6">
    <property type="entry name" value="2EXR DOMAIN-CONTAINING PROTEIN"/>
    <property type="match status" value="1"/>
</dbReference>
<evidence type="ECO:0000259" key="1">
    <source>
        <dbReference type="Pfam" id="PF20150"/>
    </source>
</evidence>
<evidence type="ECO:0000313" key="3">
    <source>
        <dbReference type="Proteomes" id="UP000710849"/>
    </source>
</evidence>
<dbReference type="InterPro" id="IPR045518">
    <property type="entry name" value="2EXR"/>
</dbReference>
<dbReference type="GeneID" id="62153656"/>
<accession>A0A9P5I3J5</accession>
<feature type="domain" description="2EXR" evidence="1">
    <location>
        <begin position="9"/>
        <end position="143"/>
    </location>
</feature>
<dbReference type="Pfam" id="PF20150">
    <property type="entry name" value="2EXR"/>
    <property type="match status" value="1"/>
</dbReference>
<dbReference type="RefSeq" id="XP_038728629.1">
    <property type="nucleotide sequence ID" value="XM_038880583.1"/>
</dbReference>
<gene>
    <name evidence="2" type="ORF">EAE97_010068</name>
</gene>
<evidence type="ECO:0000313" key="2">
    <source>
        <dbReference type="EMBL" id="KAF7927393.1"/>
    </source>
</evidence>
<dbReference type="PANTHER" id="PTHR35910">
    <property type="entry name" value="2EXR DOMAIN-CONTAINING PROTEIN"/>
    <property type="match status" value="1"/>
</dbReference>
<keyword evidence="3" id="KW-1185">Reference proteome</keyword>
<name>A0A9P5I3J5_9HELO</name>
<sequence>MPTKIGKTFTTFRKLPLELRLIIWGLAKPAGRIIDLDLLERSTVKEEWNLARSPQAPDQSDDAENGDENSVRYNRLWGFKSNAPIPALLLACRESHRVASKWYPRVFQCYADDPEALRFPPAIQGPGSVSLPQTYFNFENDTLFITPDTFRPRFNAEIDAVTRRFYNLAQVPEHTISGVSRLVYDPDFSRIKNLAIQLTSDQWNLDWDAHAEWLARFLERGFRDLKTLTVVVDHHLLSPRWIETQGVKMSKEERANLVYMDKLIDVQDACRFYRPDRFILEHEKREWTKAKPNASCFTQSHIRKLTQHMMEVLREEHIKAGKLMWDLPEIQFKIVLPAKIKENLRRNMRRYKERFAGWQREAASESRVESFRVERRGRYIMN</sequence>
<proteinExistence type="predicted"/>
<dbReference type="EMBL" id="RCSW01000025">
    <property type="protein sequence ID" value="KAF7927393.1"/>
    <property type="molecule type" value="Genomic_DNA"/>
</dbReference>
<protein>
    <recommendedName>
        <fullName evidence="1">2EXR domain-containing protein</fullName>
    </recommendedName>
</protein>
<organism evidence="2 3">
    <name type="scientific">Botrytis byssoidea</name>
    <dbReference type="NCBI Taxonomy" id="139641"/>
    <lineage>
        <taxon>Eukaryota</taxon>
        <taxon>Fungi</taxon>
        <taxon>Dikarya</taxon>
        <taxon>Ascomycota</taxon>
        <taxon>Pezizomycotina</taxon>
        <taxon>Leotiomycetes</taxon>
        <taxon>Helotiales</taxon>
        <taxon>Sclerotiniaceae</taxon>
        <taxon>Botrytis</taxon>
    </lineage>
</organism>
<dbReference type="AlphaFoldDB" id="A0A9P5I3J5"/>
<comment type="caution">
    <text evidence="2">The sequence shown here is derived from an EMBL/GenBank/DDBJ whole genome shotgun (WGS) entry which is preliminary data.</text>
</comment>
<reference evidence="2 3" key="1">
    <citation type="journal article" date="2020" name="Genome Biol. Evol.">
        <title>Comparative genomics of Sclerotiniaceae.</title>
        <authorList>
            <person name="Valero Jimenez C.A."/>
            <person name="Steentjes M."/>
            <person name="Scholten O.E."/>
            <person name="Van Kan J.A.L."/>
        </authorList>
    </citation>
    <scope>NUCLEOTIDE SEQUENCE [LARGE SCALE GENOMIC DNA]</scope>
    <source>
        <strain evidence="2 3">MUCL 94</strain>
    </source>
</reference>
<dbReference type="Proteomes" id="UP000710849">
    <property type="component" value="Unassembled WGS sequence"/>
</dbReference>